<evidence type="ECO:0000313" key="1">
    <source>
        <dbReference type="EMBL" id="AZE53673.1"/>
    </source>
</evidence>
<evidence type="ECO:0000313" key="2">
    <source>
        <dbReference type="Proteomes" id="UP000268696"/>
    </source>
</evidence>
<dbReference type="RefSeq" id="WP_124376724.1">
    <property type="nucleotide sequence ID" value="NZ_CP027754.1"/>
</dbReference>
<dbReference type="AlphaFoldDB" id="A0A3G7U2R9"/>
<accession>A0A3G7U2R9</accession>
<dbReference type="Proteomes" id="UP000268696">
    <property type="component" value="Chromosome"/>
</dbReference>
<reference evidence="1 2" key="1">
    <citation type="submission" date="2018-03" db="EMBL/GenBank/DDBJ databases">
        <title>Diversity of phytobeneficial traits revealed by whole-genome analysis of worldwide-isolated phenazine-producing Pseudomonas spp.</title>
        <authorList>
            <person name="Biessy A."/>
            <person name="Novinscak A."/>
            <person name="Blom J."/>
            <person name="Leger G."/>
            <person name="Thomashow L.S."/>
            <person name="Cazorla F.M."/>
            <person name="Josic D."/>
            <person name="Filion M."/>
        </authorList>
    </citation>
    <scope>NUCLEOTIDE SEQUENCE [LARGE SCALE GENOMIC DNA]</scope>
    <source>
        <strain evidence="1 2">30B</strain>
    </source>
</reference>
<name>A0A3G7U2R9_9PSED</name>
<protein>
    <submittedName>
        <fullName evidence="1">Uncharacterized protein</fullName>
    </submittedName>
</protein>
<organism evidence="1 2">
    <name type="scientific">Pseudomonas synxantha</name>
    <dbReference type="NCBI Taxonomy" id="47883"/>
    <lineage>
        <taxon>Bacteria</taxon>
        <taxon>Pseudomonadati</taxon>
        <taxon>Pseudomonadota</taxon>
        <taxon>Gammaproteobacteria</taxon>
        <taxon>Pseudomonadales</taxon>
        <taxon>Pseudomonadaceae</taxon>
        <taxon>Pseudomonas</taxon>
    </lineage>
</organism>
<sequence>MKVTNKSKALQGVHTKSGVQYIAPGDSVDVELTEAGLKGAKRLDFLVVGESKKADSDKK</sequence>
<dbReference type="EMBL" id="CP027754">
    <property type="protein sequence ID" value="AZE53673.1"/>
    <property type="molecule type" value="Genomic_DNA"/>
</dbReference>
<gene>
    <name evidence="1" type="ORF">C4K03_1502</name>
</gene>
<proteinExistence type="predicted"/>